<dbReference type="GO" id="GO:0005737">
    <property type="term" value="C:cytoplasm"/>
    <property type="evidence" value="ECO:0007669"/>
    <property type="project" value="UniProtKB-SubCell"/>
</dbReference>
<evidence type="ECO:0000259" key="6">
    <source>
        <dbReference type="Pfam" id="PF14737"/>
    </source>
</evidence>
<dbReference type="GO" id="GO:0070286">
    <property type="term" value="P:axonemal dynein complex assembly"/>
    <property type="evidence" value="ECO:0007669"/>
    <property type="project" value="InterPro"/>
</dbReference>
<evidence type="ECO:0000256" key="4">
    <source>
        <dbReference type="ARBA" id="ARBA00022794"/>
    </source>
</evidence>
<keyword evidence="3" id="KW-0963">Cytoplasm</keyword>
<feature type="compositionally biased region" description="Basic and acidic residues" evidence="5">
    <location>
        <begin position="409"/>
        <end position="422"/>
    </location>
</feature>
<protein>
    <recommendedName>
        <fullName evidence="10">Dynein assembly factor 3, axonemal</fullName>
    </recommendedName>
</protein>
<dbReference type="PANTHER" id="PTHR22118">
    <property type="entry name" value="DYNEIN ASSEMBLY FACTOR 3, AXONEMAL"/>
    <property type="match status" value="1"/>
</dbReference>
<dbReference type="OrthoDB" id="432970at2759"/>
<dbReference type="EMBL" id="MCFG01000268">
    <property type="protein sequence ID" value="ORX77008.1"/>
    <property type="molecule type" value="Genomic_DNA"/>
</dbReference>
<reference evidence="8 9" key="2">
    <citation type="submission" date="2016-08" db="EMBL/GenBank/DDBJ databases">
        <title>Pervasive Adenine N6-methylation of Active Genes in Fungi.</title>
        <authorList>
            <consortium name="DOE Joint Genome Institute"/>
            <person name="Mondo S.J."/>
            <person name="Dannebaum R.O."/>
            <person name="Kuo R.C."/>
            <person name="Labutti K."/>
            <person name="Haridas S."/>
            <person name="Kuo A."/>
            <person name="Salamov A."/>
            <person name="Ahrendt S.R."/>
            <person name="Lipzen A."/>
            <person name="Sullivan W."/>
            <person name="Andreopoulos W.B."/>
            <person name="Clum A."/>
            <person name="Lindquist E."/>
            <person name="Daum C."/>
            <person name="Ramamoorthy G.K."/>
            <person name="Gryganskyi A."/>
            <person name="Culley D."/>
            <person name="Magnuson J.K."/>
            <person name="James T.Y."/>
            <person name="O'Malley M.A."/>
            <person name="Stajich J.E."/>
            <person name="Spatafora J.W."/>
            <person name="Visel A."/>
            <person name="Grigoriev I.V."/>
        </authorList>
    </citation>
    <scope>NUCLEOTIDE SEQUENCE [LARGE SCALE GENOMIC DNA]</scope>
    <source>
        <strain evidence="8 9">S4</strain>
    </source>
</reference>
<evidence type="ECO:0000256" key="1">
    <source>
        <dbReference type="ARBA" id="ARBA00004496"/>
    </source>
</evidence>
<evidence type="ECO:0000313" key="9">
    <source>
        <dbReference type="Proteomes" id="UP000193944"/>
    </source>
</evidence>
<dbReference type="STRING" id="1754192.A0A1Y1WUP5"/>
<comment type="similarity">
    <text evidence="2">Belongs to the DNAAF3 family.</text>
</comment>
<proteinExistence type="inferred from homology"/>
<feature type="domain" description="DUF4470" evidence="6">
    <location>
        <begin position="10"/>
        <end position="119"/>
    </location>
</feature>
<accession>A0A1Y1WUP5</accession>
<feature type="compositionally biased region" description="Polar residues" evidence="5">
    <location>
        <begin position="372"/>
        <end position="384"/>
    </location>
</feature>
<dbReference type="GO" id="GO:0044458">
    <property type="term" value="P:motile cilium assembly"/>
    <property type="evidence" value="ECO:0007669"/>
    <property type="project" value="TreeGrafter"/>
</dbReference>
<evidence type="ECO:0000313" key="8">
    <source>
        <dbReference type="EMBL" id="ORX77008.1"/>
    </source>
</evidence>
<comment type="subcellular location">
    <subcellularLocation>
        <location evidence="1">Cytoplasm</location>
    </subcellularLocation>
</comment>
<keyword evidence="4" id="KW-0970">Cilium biogenesis/degradation</keyword>
<feature type="domain" description="Dynein assembly factor 3 C-terminal" evidence="7">
    <location>
        <begin position="153"/>
        <end position="361"/>
    </location>
</feature>
<dbReference type="InterPro" id="IPR028235">
    <property type="entry name" value="DNAAF3_C"/>
</dbReference>
<sequence length="555" mass="65595">MEGIGKINIWGFSPAIDLQDTASSECEKNINDVKINIDEEATDDLNMLMIAPADPRHIIKTMARAWRYNHKFLNFYLMETQTSILARDIMLLSIMLDWSEDIGIQERVELFLEIYGNICVREKTEKFIKERAYDLIRTITDYDESKSKLSKIIDVSHLKFRERDDLEFVFKFWRNPKNNYDIVKYWDYRLRCYYKRRFDYIENMCDWDYQMKLKPKADIINQKEFTKWRTTGQAFEVRESLYDRPNRVTATVEGMKEDGLTVAKWGYFSDIVVGPFIAFGCDTENKEYLKTANDFHVKTSQDVSEYNLRSYLYELENKKLYYEKEKKEEDEKQESKIEEIKEDNNNDKSNKGKNEEKEEMNNNEVDKEITESIKNISLSESNPINEASTSTSTSTSANTNNEVNINNEPTKEQNESIKEKQNKNRPLYADILDHSKLYLLPCEPTYTFSRKISRFRQKFDKIYISNSMVHRVKEYSTLLKPDGEMIIEMAKFMIELKDELLPEYDKKIMGMANEAGLILKKDVKIPEMKKSKSSTKKSDEIYKRAHLVFVFKSQA</sequence>
<dbReference type="Pfam" id="PF14737">
    <property type="entry name" value="DUF4470"/>
    <property type="match status" value="1"/>
</dbReference>
<feature type="compositionally biased region" description="Basic and acidic residues" evidence="5">
    <location>
        <begin position="325"/>
        <end position="371"/>
    </location>
</feature>
<evidence type="ECO:0000259" key="7">
    <source>
        <dbReference type="Pfam" id="PF14740"/>
    </source>
</evidence>
<comment type="caution">
    <text evidence="8">The sequence shown here is derived from an EMBL/GenBank/DDBJ whole genome shotgun (WGS) entry which is preliminary data.</text>
</comment>
<dbReference type="Pfam" id="PF14740">
    <property type="entry name" value="DUF4471"/>
    <property type="match status" value="2"/>
</dbReference>
<dbReference type="InterPro" id="IPR027974">
    <property type="entry name" value="DUF4470"/>
</dbReference>
<feature type="compositionally biased region" description="Low complexity" evidence="5">
    <location>
        <begin position="385"/>
        <end position="407"/>
    </location>
</feature>
<keyword evidence="9" id="KW-1185">Reference proteome</keyword>
<name>A0A1Y1WUP5_9FUNG</name>
<feature type="region of interest" description="Disordered" evidence="5">
    <location>
        <begin position="325"/>
        <end position="422"/>
    </location>
</feature>
<dbReference type="PANTHER" id="PTHR22118:SF14">
    <property type="entry name" value="DYNEIN AXONEMAL ASSEMBLY FACTOR 3"/>
    <property type="match status" value="1"/>
</dbReference>
<reference evidence="8 9" key="1">
    <citation type="submission" date="2016-08" db="EMBL/GenBank/DDBJ databases">
        <title>A Parts List for Fungal Cellulosomes Revealed by Comparative Genomics.</title>
        <authorList>
            <consortium name="DOE Joint Genome Institute"/>
            <person name="Haitjema C.H."/>
            <person name="Gilmore S.P."/>
            <person name="Henske J.K."/>
            <person name="Solomon K.V."/>
            <person name="De Groot R."/>
            <person name="Kuo A."/>
            <person name="Mondo S.J."/>
            <person name="Salamov A.A."/>
            <person name="Labutti K."/>
            <person name="Zhao Z."/>
            <person name="Chiniquy J."/>
            <person name="Barry K."/>
            <person name="Brewer H.M."/>
            <person name="Purvine S.O."/>
            <person name="Wright A.T."/>
            <person name="Boxma B."/>
            <person name="Van Alen T."/>
            <person name="Hackstein J.H."/>
            <person name="Baker S.E."/>
            <person name="Grigoriev I.V."/>
            <person name="O'Malley M.A."/>
        </authorList>
    </citation>
    <scope>NUCLEOTIDE SEQUENCE [LARGE SCALE GENOMIC DNA]</scope>
    <source>
        <strain evidence="8 9">S4</strain>
    </source>
</reference>
<feature type="domain" description="Dynein assembly factor 3 C-terminal" evidence="7">
    <location>
        <begin position="378"/>
        <end position="518"/>
    </location>
</feature>
<evidence type="ECO:0000256" key="2">
    <source>
        <dbReference type="ARBA" id="ARBA00010449"/>
    </source>
</evidence>
<evidence type="ECO:0000256" key="5">
    <source>
        <dbReference type="SAM" id="MobiDB-lite"/>
    </source>
</evidence>
<dbReference type="InterPro" id="IPR039304">
    <property type="entry name" value="DNAAF3"/>
</dbReference>
<gene>
    <name evidence="8" type="ORF">BCR32DRAFT_223728</name>
</gene>
<dbReference type="Proteomes" id="UP000193944">
    <property type="component" value="Unassembled WGS sequence"/>
</dbReference>
<dbReference type="AlphaFoldDB" id="A0A1Y1WUP5"/>
<organism evidence="8 9">
    <name type="scientific">Anaeromyces robustus</name>
    <dbReference type="NCBI Taxonomy" id="1754192"/>
    <lineage>
        <taxon>Eukaryota</taxon>
        <taxon>Fungi</taxon>
        <taxon>Fungi incertae sedis</taxon>
        <taxon>Chytridiomycota</taxon>
        <taxon>Chytridiomycota incertae sedis</taxon>
        <taxon>Neocallimastigomycetes</taxon>
        <taxon>Neocallimastigales</taxon>
        <taxon>Neocallimastigaceae</taxon>
        <taxon>Anaeromyces</taxon>
    </lineage>
</organism>
<evidence type="ECO:0000256" key="3">
    <source>
        <dbReference type="ARBA" id="ARBA00022490"/>
    </source>
</evidence>
<evidence type="ECO:0008006" key="10">
    <source>
        <dbReference type="Google" id="ProtNLM"/>
    </source>
</evidence>